<dbReference type="Gene3D" id="3.40.30.10">
    <property type="entry name" value="Glutaredoxin"/>
    <property type="match status" value="1"/>
</dbReference>
<dbReference type="PANTHER" id="PTHR36417:SF2">
    <property type="entry name" value="SELENOPROTEIN DOMAIN PROTEIN (AFU_ORTHOLOGUE AFUA_1G05220)"/>
    <property type="match status" value="1"/>
</dbReference>
<dbReference type="Proteomes" id="UP000464674">
    <property type="component" value="Chromosome"/>
</dbReference>
<evidence type="ECO:0000313" key="3">
    <source>
        <dbReference type="Proteomes" id="UP000464674"/>
    </source>
</evidence>
<reference evidence="2 3" key="1">
    <citation type="journal article" date="2020" name="Carbohydr. Polym.">
        <title>Characterization and optimization of production of bacterial cellulose from strain CGMCC 17276 based on whole-genome analysis.</title>
        <authorList>
            <person name="Lu T."/>
            <person name="Gao H."/>
            <person name="Liao B."/>
            <person name="Wu J."/>
            <person name="Zhang W."/>
            <person name="Huang J."/>
            <person name="Liu M."/>
            <person name="Huang J."/>
            <person name="Chang Z."/>
            <person name="Jin M."/>
            <person name="Yi Z."/>
            <person name="Jiang D."/>
        </authorList>
    </citation>
    <scope>NUCLEOTIDE SEQUENCE [LARGE SCALE GENOMIC DNA]</scope>
    <source>
        <strain evidence="2 3">CGMCC 17276</strain>
    </source>
</reference>
<gene>
    <name evidence="2" type="ORF">FMA36_14940</name>
</gene>
<protein>
    <submittedName>
        <fullName evidence="2">SelT/SelW/SelH family protein</fullName>
    </submittedName>
</protein>
<dbReference type="InterPro" id="IPR011893">
    <property type="entry name" value="Selenoprotein_Rdx-typ"/>
</dbReference>
<evidence type="ECO:0000313" key="2">
    <source>
        <dbReference type="EMBL" id="QHC36628.1"/>
    </source>
</evidence>
<dbReference type="OrthoDB" id="9811366at2"/>
<proteinExistence type="predicted"/>
<keyword evidence="1" id="KW-0676">Redox-active center</keyword>
<dbReference type="Pfam" id="PF10262">
    <property type="entry name" value="Rdx"/>
    <property type="match status" value="1"/>
</dbReference>
<name>A0A857FQL6_KOMXY</name>
<dbReference type="EMBL" id="CP041348">
    <property type="protein sequence ID" value="QHC36628.1"/>
    <property type="molecule type" value="Genomic_DNA"/>
</dbReference>
<organism evidence="2 3">
    <name type="scientific">Komagataeibacter xylinus</name>
    <name type="common">Gluconacetobacter xylinus</name>
    <dbReference type="NCBI Taxonomy" id="28448"/>
    <lineage>
        <taxon>Bacteria</taxon>
        <taxon>Pseudomonadati</taxon>
        <taxon>Pseudomonadota</taxon>
        <taxon>Alphaproteobacteria</taxon>
        <taxon>Acetobacterales</taxon>
        <taxon>Acetobacteraceae</taxon>
        <taxon>Komagataeibacter</taxon>
    </lineage>
</organism>
<dbReference type="PANTHER" id="PTHR36417">
    <property type="entry name" value="SELENOPROTEIN DOMAIN PROTEIN (AFU_ORTHOLOGUE AFUA_1G05220)"/>
    <property type="match status" value="1"/>
</dbReference>
<dbReference type="RefSeq" id="WP_159263101.1">
    <property type="nucleotide sequence ID" value="NZ_CP041348.1"/>
</dbReference>
<dbReference type="SUPFAM" id="SSF52833">
    <property type="entry name" value="Thioredoxin-like"/>
    <property type="match status" value="1"/>
</dbReference>
<dbReference type="InterPro" id="IPR036249">
    <property type="entry name" value="Thioredoxin-like_sf"/>
</dbReference>
<dbReference type="NCBIfam" id="TIGR02174">
    <property type="entry name" value="CXXU_selWTH"/>
    <property type="match status" value="1"/>
</dbReference>
<sequence length="106" mass="11657">MTDPIPTTDRPDISILYCTRCNWLLRAAWMAQELLSTFGEELGSVSLIPASGGRFEVTVNSQLVWERKRDGGFPGPKELKQRVRDVIAPGRDMGHIDRDGGASGQG</sequence>
<evidence type="ECO:0000256" key="1">
    <source>
        <dbReference type="ARBA" id="ARBA00023284"/>
    </source>
</evidence>
<accession>A0A857FQL6</accession>
<dbReference type="AlphaFoldDB" id="A0A857FQL6"/>